<keyword evidence="2" id="KW-0808">Transferase</keyword>
<dbReference type="InterPro" id="IPR042119">
    <property type="entry name" value="QueA_dom2"/>
</dbReference>
<dbReference type="PANTHER" id="PTHR30307:SF0">
    <property type="entry name" value="S-ADENOSYLMETHIONINE:TRNA RIBOSYLTRANSFERASE-ISOMERASE"/>
    <property type="match status" value="1"/>
</dbReference>
<feature type="region of interest" description="Disordered" evidence="5">
    <location>
        <begin position="1"/>
        <end position="26"/>
    </location>
</feature>
<dbReference type="Gene3D" id="3.40.1780.10">
    <property type="entry name" value="QueA-like"/>
    <property type="match status" value="1"/>
</dbReference>
<dbReference type="SUPFAM" id="SSF111337">
    <property type="entry name" value="QueA-like"/>
    <property type="match status" value="1"/>
</dbReference>
<dbReference type="InterPro" id="IPR003699">
    <property type="entry name" value="QueA"/>
</dbReference>
<name>A0ABV3FZP2_9NOCA</name>
<keyword evidence="7" id="KW-1185">Reference proteome</keyword>
<evidence type="ECO:0000256" key="1">
    <source>
        <dbReference type="ARBA" id="ARBA00022490"/>
    </source>
</evidence>
<dbReference type="Pfam" id="PF02547">
    <property type="entry name" value="Queuosine_synth"/>
    <property type="match status" value="1"/>
</dbReference>
<reference evidence="6 7" key="1">
    <citation type="submission" date="2024-06" db="EMBL/GenBank/DDBJ databases">
        <title>The Natural Products Discovery Center: Release of the First 8490 Sequenced Strains for Exploring Actinobacteria Biosynthetic Diversity.</title>
        <authorList>
            <person name="Kalkreuter E."/>
            <person name="Kautsar S.A."/>
            <person name="Yang D."/>
            <person name="Bader C.D."/>
            <person name="Teijaro C.N."/>
            <person name="Fluegel L."/>
            <person name="Davis C.M."/>
            <person name="Simpson J.R."/>
            <person name="Lauterbach L."/>
            <person name="Steele A.D."/>
            <person name="Gui C."/>
            <person name="Meng S."/>
            <person name="Li G."/>
            <person name="Viehrig K."/>
            <person name="Ye F."/>
            <person name="Su P."/>
            <person name="Kiefer A.F."/>
            <person name="Nichols A."/>
            <person name="Cepeda A.J."/>
            <person name="Yan W."/>
            <person name="Fan B."/>
            <person name="Jiang Y."/>
            <person name="Adhikari A."/>
            <person name="Zheng C.-J."/>
            <person name="Schuster L."/>
            <person name="Cowan T.M."/>
            <person name="Smanski M.J."/>
            <person name="Chevrette M.G."/>
            <person name="De Carvalho L.P.S."/>
            <person name="Shen B."/>
        </authorList>
    </citation>
    <scope>NUCLEOTIDE SEQUENCE [LARGE SCALE GENOMIC DNA]</scope>
    <source>
        <strain evidence="6 7">NPDC050403</strain>
    </source>
</reference>
<comment type="caution">
    <text evidence="6">The sequence shown here is derived from an EMBL/GenBank/DDBJ whole genome shotgun (WGS) entry which is preliminary data.</text>
</comment>
<evidence type="ECO:0000256" key="5">
    <source>
        <dbReference type="SAM" id="MobiDB-lite"/>
    </source>
</evidence>
<evidence type="ECO:0000256" key="3">
    <source>
        <dbReference type="ARBA" id="ARBA00022691"/>
    </source>
</evidence>
<gene>
    <name evidence="6" type="ORF">AB0I48_25325</name>
</gene>
<evidence type="ECO:0000256" key="2">
    <source>
        <dbReference type="ARBA" id="ARBA00022679"/>
    </source>
</evidence>
<organism evidence="6 7">
    <name type="scientific">Nocardia aurea</name>
    <dbReference type="NCBI Taxonomy" id="2144174"/>
    <lineage>
        <taxon>Bacteria</taxon>
        <taxon>Bacillati</taxon>
        <taxon>Actinomycetota</taxon>
        <taxon>Actinomycetes</taxon>
        <taxon>Mycobacteriales</taxon>
        <taxon>Nocardiaceae</taxon>
        <taxon>Nocardia</taxon>
    </lineage>
</organism>
<dbReference type="EMBL" id="JBFAKC010000012">
    <property type="protein sequence ID" value="MEV0710892.1"/>
    <property type="molecule type" value="Genomic_DNA"/>
</dbReference>
<evidence type="ECO:0000256" key="4">
    <source>
        <dbReference type="ARBA" id="ARBA00022785"/>
    </source>
</evidence>
<proteinExistence type="predicted"/>
<dbReference type="Gene3D" id="2.40.10.240">
    <property type="entry name" value="QueA-like"/>
    <property type="match status" value="1"/>
</dbReference>
<dbReference type="Proteomes" id="UP001551695">
    <property type="component" value="Unassembled WGS sequence"/>
</dbReference>
<accession>A0ABV3FZP2</accession>
<dbReference type="InterPro" id="IPR042118">
    <property type="entry name" value="QueA_dom1"/>
</dbReference>
<dbReference type="PANTHER" id="PTHR30307">
    <property type="entry name" value="S-ADENOSYLMETHIONINE:TRNA RIBOSYLTRANSFERASE-ISOMERASE"/>
    <property type="match status" value="1"/>
</dbReference>
<evidence type="ECO:0000313" key="6">
    <source>
        <dbReference type="EMBL" id="MEV0710892.1"/>
    </source>
</evidence>
<sequence>MSTGVSVLDRSFPLPPQRHATAPPEARGLARDEVRLLVAQDDIVHARFRELPGHLRAGDLVVVNNSAVMTAAVDARLGEQPVTVHFSTWLDDGGWVVEIRSAERTPFPDDGLDAGTELLLADGSPVVLVRPWLPPARRLWVARTAVDPRVSMASHGRPITYAYVPQRWSADYYTTVFGRLPGSAEMPSAARPFTDRLVLDLLTSGIAVAPVTLHTGVSSPETGEPPSPERFVVPAATARQVDATKAAGGRVIAVGTTVTRALESATDRQGSTHARSGWTDLVLGADRPARVVDGLITGWHAPGASHLDLLVAVAGPEIVGESYAAALENGYLWHEFGDSALLMRPV</sequence>
<protein>
    <submittedName>
        <fullName evidence="6">S-adenosylmethionine:tRNA ribosyltransferase-isomerase</fullName>
    </submittedName>
</protein>
<keyword evidence="1" id="KW-0963">Cytoplasm</keyword>
<dbReference type="InterPro" id="IPR036100">
    <property type="entry name" value="QueA_sf"/>
</dbReference>
<evidence type="ECO:0000313" key="7">
    <source>
        <dbReference type="Proteomes" id="UP001551695"/>
    </source>
</evidence>
<dbReference type="RefSeq" id="WP_357786995.1">
    <property type="nucleotide sequence ID" value="NZ_JBFAKC010000012.1"/>
</dbReference>
<keyword evidence="3" id="KW-0949">S-adenosyl-L-methionine</keyword>
<keyword evidence="4" id="KW-0671">Queuosine biosynthesis</keyword>